<dbReference type="Gene3D" id="1.10.10.10">
    <property type="entry name" value="Winged helix-like DNA-binding domain superfamily/Winged helix DNA-binding domain"/>
    <property type="match status" value="1"/>
</dbReference>
<dbReference type="InterPro" id="IPR036390">
    <property type="entry name" value="WH_DNA-bd_sf"/>
</dbReference>
<evidence type="ECO:0000256" key="3">
    <source>
        <dbReference type="ARBA" id="ARBA00023125"/>
    </source>
</evidence>
<proteinExistence type="inferred from homology"/>
<keyword evidence="4" id="KW-0804">Transcription</keyword>
<reference evidence="6 7" key="1">
    <citation type="submission" date="2015-09" db="EMBL/GenBank/DDBJ databases">
        <authorList>
            <consortium name="Swine Surveillance"/>
        </authorList>
    </citation>
    <scope>NUCLEOTIDE SEQUENCE [LARGE SCALE GENOMIC DNA]</scope>
    <source>
        <strain evidence="6 7">CECT 4292</strain>
    </source>
</reference>
<sequence>MTYNAPLNALKAFEAAARTGSFTAAAAELGVSSPAVSQQVKLLEAFWQQALFIRQGNRLSLTDAGQTAYPQLAQAMGSLTELSARMQSDEIRKTQLVLSAPHSVVETWLPRKLAPLMHTDDYSPIDVRIDDDPIDFVRDKIDMRIFFGHDLYGDFQTENLIADSLIAVASPDFIRRFGSRVQDLPDRYLIHTHWGSGFASSPNWETVLPVGKTVNRSLGMSVNSSSTALNFARSGFGAALIPAEMAADDLSLQRILQMDTEAKELPRSYRIAYPKRLRFNPTIVCVLHALSHWPIQSE</sequence>
<evidence type="ECO:0000256" key="4">
    <source>
        <dbReference type="ARBA" id="ARBA00023163"/>
    </source>
</evidence>
<dbReference type="PANTHER" id="PTHR30537">
    <property type="entry name" value="HTH-TYPE TRANSCRIPTIONAL REGULATOR"/>
    <property type="match status" value="1"/>
</dbReference>
<dbReference type="AlphaFoldDB" id="A0A0N7LPZ8"/>
<organism evidence="6 7">
    <name type="scientific">Ruegeria atlantica</name>
    <dbReference type="NCBI Taxonomy" id="81569"/>
    <lineage>
        <taxon>Bacteria</taxon>
        <taxon>Pseudomonadati</taxon>
        <taxon>Pseudomonadota</taxon>
        <taxon>Alphaproteobacteria</taxon>
        <taxon>Rhodobacterales</taxon>
        <taxon>Roseobacteraceae</taxon>
        <taxon>Ruegeria</taxon>
    </lineage>
</organism>
<dbReference type="FunFam" id="1.10.10.10:FF:000001">
    <property type="entry name" value="LysR family transcriptional regulator"/>
    <property type="match status" value="1"/>
</dbReference>
<dbReference type="SUPFAM" id="SSF53850">
    <property type="entry name" value="Periplasmic binding protein-like II"/>
    <property type="match status" value="1"/>
</dbReference>
<dbReference type="GO" id="GO:0003700">
    <property type="term" value="F:DNA-binding transcription factor activity"/>
    <property type="evidence" value="ECO:0007669"/>
    <property type="project" value="InterPro"/>
</dbReference>
<protein>
    <submittedName>
        <fullName evidence="6">Gcv operon activator</fullName>
    </submittedName>
</protein>
<dbReference type="Pfam" id="PF00126">
    <property type="entry name" value="HTH_1"/>
    <property type="match status" value="1"/>
</dbReference>
<dbReference type="GO" id="GO:0003677">
    <property type="term" value="F:DNA binding"/>
    <property type="evidence" value="ECO:0007669"/>
    <property type="project" value="UniProtKB-KW"/>
</dbReference>
<feature type="domain" description="HTH lysR-type" evidence="5">
    <location>
        <begin position="1"/>
        <end position="62"/>
    </location>
</feature>
<dbReference type="PROSITE" id="PS50931">
    <property type="entry name" value="HTH_LYSR"/>
    <property type="match status" value="1"/>
</dbReference>
<comment type="similarity">
    <text evidence="1">Belongs to the LysR transcriptional regulatory family.</text>
</comment>
<dbReference type="PANTHER" id="PTHR30537:SF5">
    <property type="entry name" value="HTH-TYPE TRANSCRIPTIONAL ACTIVATOR TTDR-RELATED"/>
    <property type="match status" value="1"/>
</dbReference>
<dbReference type="InterPro" id="IPR000847">
    <property type="entry name" value="LysR_HTH_N"/>
</dbReference>
<dbReference type="Pfam" id="PF03466">
    <property type="entry name" value="LysR_substrate"/>
    <property type="match status" value="1"/>
</dbReference>
<dbReference type="Gene3D" id="3.40.190.290">
    <property type="match status" value="1"/>
</dbReference>
<accession>A0A0N7LPZ8</accession>
<evidence type="ECO:0000259" key="5">
    <source>
        <dbReference type="PROSITE" id="PS50931"/>
    </source>
</evidence>
<dbReference type="SUPFAM" id="SSF46785">
    <property type="entry name" value="Winged helix' DNA-binding domain"/>
    <property type="match status" value="1"/>
</dbReference>
<dbReference type="GeneID" id="55492066"/>
<dbReference type="RefSeq" id="WP_058276399.1">
    <property type="nucleotide sequence ID" value="NZ_CYPU01000013.1"/>
</dbReference>
<dbReference type="PRINTS" id="PR00039">
    <property type="entry name" value="HTHLYSR"/>
</dbReference>
<dbReference type="InterPro" id="IPR036388">
    <property type="entry name" value="WH-like_DNA-bd_sf"/>
</dbReference>
<evidence type="ECO:0000313" key="6">
    <source>
        <dbReference type="EMBL" id="CUH46620.1"/>
    </source>
</evidence>
<evidence type="ECO:0000313" key="7">
    <source>
        <dbReference type="Proteomes" id="UP000050783"/>
    </source>
</evidence>
<name>A0A0N7LPZ8_9RHOB</name>
<evidence type="ECO:0000256" key="1">
    <source>
        <dbReference type="ARBA" id="ARBA00009437"/>
    </source>
</evidence>
<evidence type="ECO:0000256" key="2">
    <source>
        <dbReference type="ARBA" id="ARBA00023015"/>
    </source>
</evidence>
<keyword evidence="2" id="KW-0805">Transcription regulation</keyword>
<dbReference type="EMBL" id="CYPU01000013">
    <property type="protein sequence ID" value="CUH46620.1"/>
    <property type="molecule type" value="Genomic_DNA"/>
</dbReference>
<dbReference type="InterPro" id="IPR058163">
    <property type="entry name" value="LysR-type_TF_proteobact-type"/>
</dbReference>
<dbReference type="InterPro" id="IPR005119">
    <property type="entry name" value="LysR_subst-bd"/>
</dbReference>
<keyword evidence="3" id="KW-0238">DNA-binding</keyword>
<dbReference type="Proteomes" id="UP000050783">
    <property type="component" value="Unassembled WGS sequence"/>
</dbReference>
<gene>
    <name evidence="6" type="primary">gcvA_1</name>
    <name evidence="6" type="ORF">RUA4292_00786</name>
</gene>
<dbReference type="OrthoDB" id="9804958at2"/>